<proteinExistence type="predicted"/>
<evidence type="ECO:0000313" key="2">
    <source>
        <dbReference type="EMBL" id="MCH6167433.1"/>
    </source>
</evidence>
<evidence type="ECO:0000313" key="3">
    <source>
        <dbReference type="Proteomes" id="UP001299970"/>
    </source>
</evidence>
<name>A0ABS9TG12_9PSEU</name>
<feature type="transmembrane region" description="Helical" evidence="1">
    <location>
        <begin position="50"/>
        <end position="77"/>
    </location>
</feature>
<dbReference type="EMBL" id="JAKXMK010000013">
    <property type="protein sequence ID" value="MCH6167433.1"/>
    <property type="molecule type" value="Genomic_DNA"/>
</dbReference>
<keyword evidence="1" id="KW-1133">Transmembrane helix</keyword>
<keyword evidence="1" id="KW-0812">Transmembrane</keyword>
<keyword evidence="3" id="KW-1185">Reference proteome</keyword>
<feature type="transmembrane region" description="Helical" evidence="1">
    <location>
        <begin position="12"/>
        <end position="30"/>
    </location>
</feature>
<comment type="caution">
    <text evidence="2">The sequence shown here is derived from an EMBL/GenBank/DDBJ whole genome shotgun (WGS) entry which is preliminary data.</text>
</comment>
<organism evidence="2 3">
    <name type="scientific">Pseudonocardia alaniniphila</name>
    <dbReference type="NCBI Taxonomy" id="75291"/>
    <lineage>
        <taxon>Bacteria</taxon>
        <taxon>Bacillati</taxon>
        <taxon>Actinomycetota</taxon>
        <taxon>Actinomycetes</taxon>
        <taxon>Pseudonocardiales</taxon>
        <taxon>Pseudonocardiaceae</taxon>
        <taxon>Pseudonocardia</taxon>
    </lineage>
</organism>
<feature type="transmembrane region" description="Helical" evidence="1">
    <location>
        <begin position="189"/>
        <end position="214"/>
    </location>
</feature>
<feature type="transmembrane region" description="Helical" evidence="1">
    <location>
        <begin position="152"/>
        <end position="177"/>
    </location>
</feature>
<reference evidence="2 3" key="1">
    <citation type="submission" date="2022-03" db="EMBL/GenBank/DDBJ databases">
        <title>Pseudonocardia alaer sp. nov., a novel actinomycete isolated from reed forest soil.</title>
        <authorList>
            <person name="Wang L."/>
        </authorList>
    </citation>
    <scope>NUCLEOTIDE SEQUENCE [LARGE SCALE GENOMIC DNA]</scope>
    <source>
        <strain evidence="2 3">Y-16303</strain>
    </source>
</reference>
<feature type="transmembrane region" description="Helical" evidence="1">
    <location>
        <begin position="89"/>
        <end position="108"/>
    </location>
</feature>
<feature type="transmembrane region" description="Helical" evidence="1">
    <location>
        <begin position="120"/>
        <end position="140"/>
    </location>
</feature>
<gene>
    <name evidence="2" type="ORF">MMF94_17240</name>
</gene>
<accession>A0ABS9TG12</accession>
<keyword evidence="1" id="KW-0472">Membrane</keyword>
<dbReference type="Pfam" id="PF10067">
    <property type="entry name" value="DUF2306"/>
    <property type="match status" value="1"/>
</dbReference>
<dbReference type="RefSeq" id="WP_241037824.1">
    <property type="nucleotide sequence ID" value="NZ_BAAAJF010000005.1"/>
</dbReference>
<protein>
    <submittedName>
        <fullName evidence="2">DUF2306 domain-containing protein</fullName>
    </submittedName>
</protein>
<dbReference type="Proteomes" id="UP001299970">
    <property type="component" value="Unassembled WGS sequence"/>
</dbReference>
<dbReference type="InterPro" id="IPR018750">
    <property type="entry name" value="DUF2306_membrane"/>
</dbReference>
<sequence>MSATSTVRRFRTLAVPLAVLTVVFLVISLPPYLGLDPAKARLPVPEDVPWFYPALVAHIGFGSIALLTAALQVWPWLRRTHPAVHRWSGRIYLGLGVIPGGVAVLAVAPFGQTGGPTGQVANTMLALLWLATAVAGYRAARARRFGEHREWMVRNVALTFSIVANRPWSMLCIAVFAPEVMGTGPVDPAVLAQAAGVSMWLSWVVNLLVAEYWLHRTRTRRGVRGGPTAKHRQPVPATS</sequence>
<evidence type="ECO:0000256" key="1">
    <source>
        <dbReference type="SAM" id="Phobius"/>
    </source>
</evidence>